<organism evidence="3 4">
    <name type="scientific">Azorhizobium oxalatiphilum</name>
    <dbReference type="NCBI Taxonomy" id="980631"/>
    <lineage>
        <taxon>Bacteria</taxon>
        <taxon>Pseudomonadati</taxon>
        <taxon>Pseudomonadota</taxon>
        <taxon>Alphaproteobacteria</taxon>
        <taxon>Hyphomicrobiales</taxon>
        <taxon>Xanthobacteraceae</taxon>
        <taxon>Azorhizobium</taxon>
    </lineage>
</organism>
<dbReference type="InterPro" id="IPR029058">
    <property type="entry name" value="AB_hydrolase_fold"/>
</dbReference>
<dbReference type="AlphaFoldDB" id="A0A917BN46"/>
<dbReference type="PANTHER" id="PTHR48081">
    <property type="entry name" value="AB HYDROLASE SUPERFAMILY PROTEIN C4A8.06C"/>
    <property type="match status" value="1"/>
</dbReference>
<evidence type="ECO:0000259" key="2">
    <source>
        <dbReference type="Pfam" id="PF20434"/>
    </source>
</evidence>
<dbReference type="GO" id="GO:0016787">
    <property type="term" value="F:hydrolase activity"/>
    <property type="evidence" value="ECO:0007669"/>
    <property type="project" value="UniProtKB-KW"/>
</dbReference>
<evidence type="ECO:0000313" key="4">
    <source>
        <dbReference type="Proteomes" id="UP000606044"/>
    </source>
</evidence>
<dbReference type="InterPro" id="IPR049492">
    <property type="entry name" value="BD-FAE-like_dom"/>
</dbReference>
<dbReference type="SUPFAM" id="SSF53474">
    <property type="entry name" value="alpha/beta-Hydrolases"/>
    <property type="match status" value="1"/>
</dbReference>
<protein>
    <submittedName>
        <fullName evidence="3">Esterase</fullName>
    </submittedName>
</protein>
<dbReference type="InterPro" id="IPR050300">
    <property type="entry name" value="GDXG_lipolytic_enzyme"/>
</dbReference>
<dbReference type="Proteomes" id="UP000606044">
    <property type="component" value="Unassembled WGS sequence"/>
</dbReference>
<evidence type="ECO:0000256" key="1">
    <source>
        <dbReference type="ARBA" id="ARBA00022801"/>
    </source>
</evidence>
<reference evidence="3" key="2">
    <citation type="submission" date="2020-09" db="EMBL/GenBank/DDBJ databases">
        <authorList>
            <person name="Sun Q."/>
            <person name="Sedlacek I."/>
        </authorList>
    </citation>
    <scope>NUCLEOTIDE SEQUENCE</scope>
    <source>
        <strain evidence="3">CCM 7897</strain>
    </source>
</reference>
<dbReference type="Pfam" id="PF20434">
    <property type="entry name" value="BD-FAE"/>
    <property type="match status" value="1"/>
</dbReference>
<dbReference type="EMBL" id="BMCT01000001">
    <property type="protein sequence ID" value="GGF50377.1"/>
    <property type="molecule type" value="Genomic_DNA"/>
</dbReference>
<keyword evidence="1" id="KW-0378">Hydrolase</keyword>
<feature type="domain" description="BD-FAE-like" evidence="2">
    <location>
        <begin position="77"/>
        <end position="165"/>
    </location>
</feature>
<evidence type="ECO:0000313" key="3">
    <source>
        <dbReference type="EMBL" id="GGF50377.1"/>
    </source>
</evidence>
<keyword evidence="4" id="KW-1185">Reference proteome</keyword>
<name>A0A917BN46_9HYPH</name>
<proteinExistence type="predicted"/>
<dbReference type="Gene3D" id="3.40.50.1820">
    <property type="entry name" value="alpha/beta hydrolase"/>
    <property type="match status" value="1"/>
</dbReference>
<sequence>MSAIDHAPAPQEVWETLSQTERDAAYNNNAAVPNSAAWVEARDLAASAFRAATPGHLDVAYGAGARQKLDIFPGREGAPCLVFIHGGYWQRNSREVFAHYAEGLRAHGWTVALPSHTLAPEASLASIVDEIRAMLDFIAASGGDYGISGPVVLSGWSAGGHLAALCLDHPVVAAGLAISGVYELAPIRDTFLNAALKLSDMEIAGLSPLLLIPTPKPLTIAYGTAEVPALVYDSRALAALRSAAEVRGTLLPIAGADHFSILDELRRPDGALVRAARDLVEGA</sequence>
<dbReference type="PANTHER" id="PTHR48081:SF33">
    <property type="entry name" value="KYNURENINE FORMAMIDASE"/>
    <property type="match status" value="1"/>
</dbReference>
<accession>A0A917BN46</accession>
<dbReference type="RefSeq" id="WP_188575460.1">
    <property type="nucleotide sequence ID" value="NZ_BMCT01000001.1"/>
</dbReference>
<comment type="caution">
    <text evidence="3">The sequence shown here is derived from an EMBL/GenBank/DDBJ whole genome shotgun (WGS) entry which is preliminary data.</text>
</comment>
<reference evidence="3" key="1">
    <citation type="journal article" date="2014" name="Int. J. Syst. Evol. Microbiol.">
        <title>Complete genome sequence of Corynebacterium casei LMG S-19264T (=DSM 44701T), isolated from a smear-ripened cheese.</title>
        <authorList>
            <consortium name="US DOE Joint Genome Institute (JGI-PGF)"/>
            <person name="Walter F."/>
            <person name="Albersmeier A."/>
            <person name="Kalinowski J."/>
            <person name="Ruckert C."/>
        </authorList>
    </citation>
    <scope>NUCLEOTIDE SEQUENCE</scope>
    <source>
        <strain evidence="3">CCM 7897</strain>
    </source>
</reference>
<gene>
    <name evidence="3" type="ORF">GCM10007301_07190</name>
</gene>